<dbReference type="PANTHER" id="PTHR36577">
    <property type="entry name" value="DUF521 DOMAIN PROTEIN (AFU_ORTHOLOGUE AFUA_6G00490)"/>
    <property type="match status" value="1"/>
</dbReference>
<sequence>MGSPVTGEPSTIPGRPLSPGNATGVVLRLDEPLSFWGGLDAETGEIIDRRHPQVGVNLAGTVLVMERGRGSSSGSSVLAEAIRNGTAPVAIVMAVPDEIVALGAIVADEIYEIRVPVVVVDPGDYEQLVSGQAIRVAVSVDGATVCTT</sequence>
<reference evidence="3" key="1">
    <citation type="submission" date="2018-06" db="EMBL/GenBank/DDBJ databases">
        <authorList>
            <person name="Zhirakovskaya E."/>
        </authorList>
    </citation>
    <scope>NUCLEOTIDE SEQUENCE</scope>
</reference>
<feature type="domain" description="Phosphomevalonate dehydratase small subunit-like" evidence="2">
    <location>
        <begin position="33"/>
        <end position="117"/>
    </location>
</feature>
<proteinExistence type="predicted"/>
<gene>
    <name evidence="3" type="ORF">MNBD_ACTINO02-3201</name>
</gene>
<dbReference type="Pfam" id="PF01989">
    <property type="entry name" value="AcnX_swivel_put"/>
    <property type="match status" value="1"/>
</dbReference>
<accession>A0A3B0STN9</accession>
<protein>
    <recommendedName>
        <fullName evidence="2">Phosphomevalonate dehydratase small subunit-like domain-containing protein</fullName>
    </recommendedName>
</protein>
<organism evidence="3">
    <name type="scientific">hydrothermal vent metagenome</name>
    <dbReference type="NCBI Taxonomy" id="652676"/>
    <lineage>
        <taxon>unclassified sequences</taxon>
        <taxon>metagenomes</taxon>
        <taxon>ecological metagenomes</taxon>
    </lineage>
</organism>
<evidence type="ECO:0000256" key="1">
    <source>
        <dbReference type="ARBA" id="ARBA00023239"/>
    </source>
</evidence>
<dbReference type="GO" id="GO:0016829">
    <property type="term" value="F:lyase activity"/>
    <property type="evidence" value="ECO:0007669"/>
    <property type="project" value="UniProtKB-KW"/>
</dbReference>
<dbReference type="InterPro" id="IPR002840">
    <property type="entry name" value="PMDh-S-like_dom"/>
</dbReference>
<dbReference type="SUPFAM" id="SSF52016">
    <property type="entry name" value="LeuD/IlvD-like"/>
    <property type="match status" value="1"/>
</dbReference>
<evidence type="ECO:0000313" key="3">
    <source>
        <dbReference type="EMBL" id="VAW09711.1"/>
    </source>
</evidence>
<name>A0A3B0STN9_9ZZZZ</name>
<dbReference type="AlphaFoldDB" id="A0A3B0STN9"/>
<dbReference type="EMBL" id="UOEK01000638">
    <property type="protein sequence ID" value="VAW09711.1"/>
    <property type="molecule type" value="Genomic_DNA"/>
</dbReference>
<dbReference type="PANTHER" id="PTHR36577:SF3">
    <property type="entry name" value="DUF521 DOMAIN PROTEIN (AFU_ORTHOLOGUE AFUA_6G00490)"/>
    <property type="match status" value="1"/>
</dbReference>
<evidence type="ECO:0000259" key="2">
    <source>
        <dbReference type="Pfam" id="PF01989"/>
    </source>
</evidence>
<dbReference type="Gene3D" id="3.50.30.10">
    <property type="entry name" value="Phosphohistidine domain"/>
    <property type="match status" value="1"/>
</dbReference>
<keyword evidence="1" id="KW-0456">Lyase</keyword>